<protein>
    <submittedName>
        <fullName evidence="1">Uncharacterized protein</fullName>
    </submittedName>
</protein>
<accession>A0A0A9BLS0</accession>
<name>A0A0A9BLS0_ARUDO</name>
<sequence>MALRVYVGYESTAGALKNALICNLVVVPGCHWPL</sequence>
<dbReference type="AlphaFoldDB" id="A0A0A9BLS0"/>
<reference evidence="1" key="2">
    <citation type="journal article" date="2015" name="Data Brief">
        <title>Shoot transcriptome of the giant reed, Arundo donax.</title>
        <authorList>
            <person name="Barrero R.A."/>
            <person name="Guerrero F.D."/>
            <person name="Moolhuijzen P."/>
            <person name="Goolsby J.A."/>
            <person name="Tidwell J."/>
            <person name="Bellgard S.E."/>
            <person name="Bellgard M.I."/>
        </authorList>
    </citation>
    <scope>NUCLEOTIDE SEQUENCE</scope>
    <source>
        <tissue evidence="1">Shoot tissue taken approximately 20 cm above the soil surface</tissue>
    </source>
</reference>
<organism evidence="1">
    <name type="scientific">Arundo donax</name>
    <name type="common">Giant reed</name>
    <name type="synonym">Donax arundinaceus</name>
    <dbReference type="NCBI Taxonomy" id="35708"/>
    <lineage>
        <taxon>Eukaryota</taxon>
        <taxon>Viridiplantae</taxon>
        <taxon>Streptophyta</taxon>
        <taxon>Embryophyta</taxon>
        <taxon>Tracheophyta</taxon>
        <taxon>Spermatophyta</taxon>
        <taxon>Magnoliopsida</taxon>
        <taxon>Liliopsida</taxon>
        <taxon>Poales</taxon>
        <taxon>Poaceae</taxon>
        <taxon>PACMAD clade</taxon>
        <taxon>Arundinoideae</taxon>
        <taxon>Arundineae</taxon>
        <taxon>Arundo</taxon>
    </lineage>
</organism>
<evidence type="ECO:0000313" key="1">
    <source>
        <dbReference type="EMBL" id="JAD62145.1"/>
    </source>
</evidence>
<proteinExistence type="predicted"/>
<reference evidence="1" key="1">
    <citation type="submission" date="2014-09" db="EMBL/GenBank/DDBJ databases">
        <authorList>
            <person name="Magalhaes I.L.F."/>
            <person name="Oliveira U."/>
            <person name="Santos F.R."/>
            <person name="Vidigal T.H.D.A."/>
            <person name="Brescovit A.D."/>
            <person name="Santos A.J."/>
        </authorList>
    </citation>
    <scope>NUCLEOTIDE SEQUENCE</scope>
    <source>
        <tissue evidence="1">Shoot tissue taken approximately 20 cm above the soil surface</tissue>
    </source>
</reference>
<dbReference type="EMBL" id="GBRH01235750">
    <property type="protein sequence ID" value="JAD62145.1"/>
    <property type="molecule type" value="Transcribed_RNA"/>
</dbReference>